<reference evidence="2" key="2">
    <citation type="submission" date="2021-02" db="EMBL/GenBank/DDBJ databases">
        <title>Aspergillus puulaauensis MK2 genome sequence.</title>
        <authorList>
            <person name="Futagami T."/>
            <person name="Mori K."/>
            <person name="Kadooka C."/>
            <person name="Tanaka T."/>
        </authorList>
    </citation>
    <scope>NUCLEOTIDE SEQUENCE</scope>
    <source>
        <strain evidence="2">MK2</strain>
    </source>
</reference>
<sequence length="93" mass="9769">MHFSALSLGLMFLLAAAHAHPSSPVGATRFAKRQGKDLGNSACVGACVKAPETLDCGKNIQFRPHQGCYICCYSDAREGGVPVTTADRGAGRF</sequence>
<feature type="chain" id="PRO_5030522138" evidence="1">
    <location>
        <begin position="20"/>
        <end position="93"/>
    </location>
</feature>
<dbReference type="GeneID" id="64980264"/>
<reference evidence="2" key="1">
    <citation type="submission" date="2021-01" db="EMBL/GenBank/DDBJ databases">
        <authorList>
            <consortium name="Aspergillus puulaauensis MK2 genome sequencing consortium"/>
            <person name="Kazuki M."/>
            <person name="Futagami T."/>
        </authorList>
    </citation>
    <scope>NUCLEOTIDE SEQUENCE</scope>
    <source>
        <strain evidence="2">MK2</strain>
    </source>
</reference>
<keyword evidence="3" id="KW-1185">Reference proteome</keyword>
<protein>
    <submittedName>
        <fullName evidence="2">Uncharacterized protein</fullName>
    </submittedName>
</protein>
<dbReference type="Proteomes" id="UP000654913">
    <property type="component" value="Chromosome 8"/>
</dbReference>
<organism evidence="2 3">
    <name type="scientific">Aspergillus puulaauensis</name>
    <dbReference type="NCBI Taxonomy" id="1220207"/>
    <lineage>
        <taxon>Eukaryota</taxon>
        <taxon>Fungi</taxon>
        <taxon>Dikarya</taxon>
        <taxon>Ascomycota</taxon>
        <taxon>Pezizomycotina</taxon>
        <taxon>Eurotiomycetes</taxon>
        <taxon>Eurotiomycetidae</taxon>
        <taxon>Eurotiales</taxon>
        <taxon>Aspergillaceae</taxon>
        <taxon>Aspergillus</taxon>
    </lineage>
</organism>
<proteinExistence type="predicted"/>
<dbReference type="OrthoDB" id="4497333at2759"/>
<dbReference type="RefSeq" id="XP_041562453.1">
    <property type="nucleotide sequence ID" value="XM_041696865.1"/>
</dbReference>
<evidence type="ECO:0000313" key="2">
    <source>
        <dbReference type="EMBL" id="BCS30267.1"/>
    </source>
</evidence>
<gene>
    <name evidence="2" type="ORF">APUU_80570S</name>
</gene>
<dbReference type="AlphaFoldDB" id="A0A7R8ATJ6"/>
<feature type="signal peptide" evidence="1">
    <location>
        <begin position="1"/>
        <end position="19"/>
    </location>
</feature>
<name>A0A7R8ATJ6_9EURO</name>
<accession>A0A7R8ATJ6</accession>
<dbReference type="EMBL" id="AP024450">
    <property type="protein sequence ID" value="BCS30267.1"/>
    <property type="molecule type" value="Genomic_DNA"/>
</dbReference>
<dbReference type="KEGG" id="apuu:APUU_80570S"/>
<evidence type="ECO:0000313" key="3">
    <source>
        <dbReference type="Proteomes" id="UP000654913"/>
    </source>
</evidence>
<keyword evidence="1" id="KW-0732">Signal</keyword>
<evidence type="ECO:0000256" key="1">
    <source>
        <dbReference type="SAM" id="SignalP"/>
    </source>
</evidence>